<organism evidence="14 15">
    <name type="scientific">Phellinidium pouzarii</name>
    <dbReference type="NCBI Taxonomy" id="167371"/>
    <lineage>
        <taxon>Eukaryota</taxon>
        <taxon>Fungi</taxon>
        <taxon>Dikarya</taxon>
        <taxon>Basidiomycota</taxon>
        <taxon>Agaricomycotina</taxon>
        <taxon>Agaricomycetes</taxon>
        <taxon>Hymenochaetales</taxon>
        <taxon>Hymenochaetaceae</taxon>
        <taxon>Phellinidium</taxon>
    </lineage>
</organism>
<feature type="repeat" description="WD" evidence="10">
    <location>
        <begin position="561"/>
        <end position="600"/>
    </location>
</feature>
<dbReference type="Proteomes" id="UP000308199">
    <property type="component" value="Unassembled WGS sequence"/>
</dbReference>
<keyword evidence="2 10" id="KW-0853">WD repeat</keyword>
<feature type="region of interest" description="Disordered" evidence="11">
    <location>
        <begin position="792"/>
        <end position="830"/>
    </location>
</feature>
<dbReference type="PANTHER" id="PTHR16062:SF21">
    <property type="entry name" value="CHROMATIN STRUCTURE-REMODELING COMPLEX SUBUNIT RSC1-RELATED"/>
    <property type="match status" value="1"/>
</dbReference>
<evidence type="ECO:0000313" key="15">
    <source>
        <dbReference type="Proteomes" id="UP000308199"/>
    </source>
</evidence>
<evidence type="ECO:0008006" key="16">
    <source>
        <dbReference type="Google" id="ProtNLM"/>
    </source>
</evidence>
<dbReference type="EMBL" id="SGPK01000183">
    <property type="protein sequence ID" value="THH06660.1"/>
    <property type="molecule type" value="Genomic_DNA"/>
</dbReference>
<dbReference type="GO" id="GO:0006338">
    <property type="term" value="P:chromatin remodeling"/>
    <property type="evidence" value="ECO:0007669"/>
    <property type="project" value="InterPro"/>
</dbReference>
<feature type="domain" description="BAH" evidence="13">
    <location>
        <begin position="1092"/>
        <end position="1217"/>
    </location>
</feature>
<evidence type="ECO:0000256" key="7">
    <source>
        <dbReference type="ARBA" id="ARBA00023163"/>
    </source>
</evidence>
<reference evidence="14 15" key="1">
    <citation type="submission" date="2019-02" db="EMBL/GenBank/DDBJ databases">
        <title>Genome sequencing of the rare red list fungi Phellinidium pouzarii.</title>
        <authorList>
            <person name="Buettner E."/>
            <person name="Kellner H."/>
        </authorList>
    </citation>
    <scope>NUCLEOTIDE SEQUENCE [LARGE SCALE GENOMIC DNA]</scope>
    <source>
        <strain evidence="14 15">DSM 108285</strain>
    </source>
</reference>
<evidence type="ECO:0000259" key="13">
    <source>
        <dbReference type="PROSITE" id="PS51038"/>
    </source>
</evidence>
<dbReference type="InterPro" id="IPR037382">
    <property type="entry name" value="Rsc/polybromo"/>
</dbReference>
<dbReference type="Gene3D" id="2.130.10.10">
    <property type="entry name" value="YVTN repeat-like/Quinoprotein amine dehydrogenase"/>
    <property type="match status" value="1"/>
</dbReference>
<dbReference type="GO" id="GO:0006368">
    <property type="term" value="P:transcription elongation by RNA polymerase II"/>
    <property type="evidence" value="ECO:0007669"/>
    <property type="project" value="TreeGrafter"/>
</dbReference>
<dbReference type="PROSITE" id="PS00678">
    <property type="entry name" value="WD_REPEATS_1"/>
    <property type="match status" value="3"/>
</dbReference>
<keyword evidence="6 9" id="KW-0103">Bromodomain</keyword>
<feature type="repeat" description="WD" evidence="10">
    <location>
        <begin position="538"/>
        <end position="560"/>
    </location>
</feature>
<dbReference type="Pfam" id="PF01426">
    <property type="entry name" value="BAH"/>
    <property type="match status" value="1"/>
</dbReference>
<accession>A0A4S4LAJ3</accession>
<evidence type="ECO:0000256" key="9">
    <source>
        <dbReference type="PROSITE-ProRule" id="PRU00035"/>
    </source>
</evidence>
<feature type="region of interest" description="Disordered" evidence="11">
    <location>
        <begin position="1"/>
        <end position="27"/>
    </location>
</feature>
<evidence type="ECO:0000259" key="12">
    <source>
        <dbReference type="PROSITE" id="PS50014"/>
    </source>
</evidence>
<keyword evidence="5" id="KW-0805">Transcription regulation</keyword>
<dbReference type="InterPro" id="IPR001025">
    <property type="entry name" value="BAH_dom"/>
</dbReference>
<dbReference type="InterPro" id="IPR001680">
    <property type="entry name" value="WD40_rpt"/>
</dbReference>
<feature type="repeat" description="WD" evidence="10">
    <location>
        <begin position="460"/>
        <end position="499"/>
    </location>
</feature>
<evidence type="ECO:0000313" key="14">
    <source>
        <dbReference type="EMBL" id="THH06660.1"/>
    </source>
</evidence>
<gene>
    <name evidence="14" type="ORF">EW145_g3937</name>
</gene>
<evidence type="ECO:0000256" key="10">
    <source>
        <dbReference type="PROSITE-ProRule" id="PRU00221"/>
    </source>
</evidence>
<dbReference type="PROSITE" id="PS50014">
    <property type="entry name" value="BROMODOMAIN_2"/>
    <property type="match status" value="1"/>
</dbReference>
<dbReference type="PROSITE" id="PS50294">
    <property type="entry name" value="WD_REPEATS_REGION"/>
    <property type="match status" value="3"/>
</dbReference>
<dbReference type="PRINTS" id="PR00320">
    <property type="entry name" value="GPROTEINBRPT"/>
</dbReference>
<keyword evidence="15" id="KW-1185">Reference proteome</keyword>
<keyword evidence="3" id="KW-0677">Repeat</keyword>
<dbReference type="CDD" id="cd04717">
    <property type="entry name" value="BAH_polybromo"/>
    <property type="match status" value="1"/>
</dbReference>
<dbReference type="Gene3D" id="1.20.920.10">
    <property type="entry name" value="Bromodomain-like"/>
    <property type="match status" value="2"/>
</dbReference>
<evidence type="ECO:0000256" key="6">
    <source>
        <dbReference type="ARBA" id="ARBA00023117"/>
    </source>
</evidence>
<dbReference type="SMART" id="SM00320">
    <property type="entry name" value="WD40"/>
    <property type="match status" value="6"/>
</dbReference>
<evidence type="ECO:0000256" key="1">
    <source>
        <dbReference type="ARBA" id="ARBA00004123"/>
    </source>
</evidence>
<dbReference type="OrthoDB" id="1742084at2759"/>
<keyword evidence="8" id="KW-0539">Nucleus</keyword>
<keyword evidence="7" id="KW-0804">Transcription</keyword>
<dbReference type="PROSITE" id="PS51038">
    <property type="entry name" value="BAH"/>
    <property type="match status" value="1"/>
</dbReference>
<name>A0A4S4LAJ3_9AGAM</name>
<dbReference type="InterPro" id="IPR036322">
    <property type="entry name" value="WD40_repeat_dom_sf"/>
</dbReference>
<dbReference type="Pfam" id="PF00439">
    <property type="entry name" value="Bromodomain"/>
    <property type="match status" value="2"/>
</dbReference>
<dbReference type="PROSITE" id="PS50082">
    <property type="entry name" value="WD_REPEATS_2"/>
    <property type="match status" value="4"/>
</dbReference>
<dbReference type="SMART" id="SM00439">
    <property type="entry name" value="BAH"/>
    <property type="match status" value="1"/>
</dbReference>
<dbReference type="PANTHER" id="PTHR16062">
    <property type="entry name" value="SWI/SNF-RELATED"/>
    <property type="match status" value="1"/>
</dbReference>
<evidence type="ECO:0000256" key="5">
    <source>
        <dbReference type="ARBA" id="ARBA00023015"/>
    </source>
</evidence>
<dbReference type="SMART" id="SM00297">
    <property type="entry name" value="BROMO"/>
    <property type="match status" value="1"/>
</dbReference>
<dbReference type="SUPFAM" id="SSF47370">
    <property type="entry name" value="Bromodomain"/>
    <property type="match status" value="2"/>
</dbReference>
<evidence type="ECO:0000256" key="2">
    <source>
        <dbReference type="ARBA" id="ARBA00022574"/>
    </source>
</evidence>
<dbReference type="InterPro" id="IPR020472">
    <property type="entry name" value="WD40_PAC1"/>
</dbReference>
<feature type="compositionally biased region" description="Acidic residues" evidence="11">
    <location>
        <begin position="428"/>
        <end position="437"/>
    </location>
</feature>
<dbReference type="InterPro" id="IPR043151">
    <property type="entry name" value="BAH_sf"/>
</dbReference>
<dbReference type="InterPro" id="IPR015943">
    <property type="entry name" value="WD40/YVTN_repeat-like_dom_sf"/>
</dbReference>
<dbReference type="InterPro" id="IPR036427">
    <property type="entry name" value="Bromodomain-like_sf"/>
</dbReference>
<dbReference type="CDD" id="cd04369">
    <property type="entry name" value="Bromodomain"/>
    <property type="match status" value="2"/>
</dbReference>
<dbReference type="CDD" id="cd00200">
    <property type="entry name" value="WD40"/>
    <property type="match status" value="1"/>
</dbReference>
<protein>
    <recommendedName>
        <fullName evidence="16">Bromo domain-containing protein</fullName>
    </recommendedName>
</protein>
<dbReference type="GO" id="GO:0003682">
    <property type="term" value="F:chromatin binding"/>
    <property type="evidence" value="ECO:0007669"/>
    <property type="project" value="InterPro"/>
</dbReference>
<comment type="caution">
    <text evidence="14">The sequence shown here is derived from an EMBL/GenBank/DDBJ whole genome shotgun (WGS) entry which is preliminary data.</text>
</comment>
<dbReference type="Pfam" id="PF00400">
    <property type="entry name" value="WD40"/>
    <property type="match status" value="3"/>
</dbReference>
<dbReference type="Gene3D" id="6.10.280.220">
    <property type="match status" value="1"/>
</dbReference>
<feature type="domain" description="Bromo" evidence="12">
    <location>
        <begin position="700"/>
        <end position="773"/>
    </location>
</feature>
<feature type="repeat" description="WD" evidence="10">
    <location>
        <begin position="381"/>
        <end position="413"/>
    </location>
</feature>
<feature type="region of interest" description="Disordered" evidence="11">
    <location>
        <begin position="143"/>
        <end position="162"/>
    </location>
</feature>
<proteinExistence type="predicted"/>
<comment type="subcellular location">
    <subcellularLocation>
        <location evidence="1">Nucleus</location>
    </subcellularLocation>
</comment>
<dbReference type="InterPro" id="IPR019775">
    <property type="entry name" value="WD40_repeat_CS"/>
</dbReference>
<feature type="region of interest" description="Disordered" evidence="11">
    <location>
        <begin position="1426"/>
        <end position="1452"/>
    </location>
</feature>
<feature type="compositionally biased region" description="Polar residues" evidence="11">
    <location>
        <begin position="802"/>
        <end position="826"/>
    </location>
</feature>
<dbReference type="Gene3D" id="2.30.30.490">
    <property type="match status" value="1"/>
</dbReference>
<dbReference type="InterPro" id="IPR001487">
    <property type="entry name" value="Bromodomain"/>
</dbReference>
<feature type="compositionally biased region" description="Basic and acidic residues" evidence="11">
    <location>
        <begin position="296"/>
        <end position="306"/>
    </location>
</feature>
<evidence type="ECO:0000256" key="3">
    <source>
        <dbReference type="ARBA" id="ARBA00022737"/>
    </source>
</evidence>
<feature type="region of interest" description="Disordered" evidence="11">
    <location>
        <begin position="428"/>
        <end position="455"/>
    </location>
</feature>
<feature type="compositionally biased region" description="Basic and acidic residues" evidence="11">
    <location>
        <begin position="1273"/>
        <end position="1283"/>
    </location>
</feature>
<evidence type="ECO:0000256" key="11">
    <source>
        <dbReference type="SAM" id="MobiDB-lite"/>
    </source>
</evidence>
<evidence type="ECO:0000256" key="4">
    <source>
        <dbReference type="ARBA" id="ARBA00022853"/>
    </source>
</evidence>
<sequence>MSDHHSRRREDPRNTLEPIITNASSSSSGAHLQAVSKAILAPFRRKGDSAKLLSDLAPVLMTPKMISAAASSSSNANGSLGMSNGRMDFATLGRAPMRFGLGTRRITSTDLQIAEANEELLSADVPEPEGVASDVSLLRGFNATIPSSERGKSRRRQTRNVDTPRMGLKKLGMNARGLLAEDEGEHESGSDDDVVVVKARANGRRGRRTRESLGASIALGKDELRRQQKEILLDKENVHVRRTLMLNEIAEITHKIDALDAIRARLDADLLKLKEDELELDDELEGVRERMEFEESKTSARRIDHSSRRRKGPAFLPSEHDDLPPGVAFLTLRCSSQNAPIAALDFSEPYGTLVTACTNDVNADSAPRVWDMLGVEEIGRLRGHESAVHALQVEEHVCLTGGEDGSVRVWDLRRVGDTDAEIVSLADISEEGDEEDATNGLRNGSERGSSEADGPCMRVLEGHSKAVTALYFEENCLVTGASDKTLRQWDLMTGQCVMTMDILWAIAHPPSAPASASVYIPGTSADFVGGVQFWGYGLVSGSGDGAVRMWDMRTGQAHRTLLGHTAPVTCVQFDQLHVVSGSLDKSIRIWDIRTGGVLETINFDHGVSALQFDSRKILAAAGENGVKIYNRTTMQLSSLMTNGHTMPAERLREEEIQYRYNQALSTHMLAAINMAITDAQKKAIEDVLTVLTTETAGGRGKRVLADMFFELPDRDTWSEYYEVIPEPRCLSGVKFKLERNDKNGYDSPLVTYEDLSLVFLNALYYNEDGSQIAKDAGTLKDLLETEWKKHTVLPTPPTTLPSASLQKSAPKPSQSVASSSKNQIQTPAPKAASPLKLLKAVATAPLPVSVLSQRVSVPQPQPQPSQDMEVDIDVGGNLSDNEPEPDSFAYAENMARAAESDEIVRQLERGLPRWEGYGENGWTSGLDMDRCAEITHAIKSHKDIVSNNRVASVLDAIPEDVSIKNLSFTHPLSLKIIEIKARTREYTTSKEFELDMMRLFEKGRRWYDIGGDPYGDVLLLQRLYQALTSPTPPSGPPYASQTHFSSIRAGPGVARPVHGSSATDADLVSGVTTFRISSRDRHFVDEVNFKGWTIRLADWLHLANPDDPNRPIVAQVFKCWVSKEPSKKGRPGITACWYYRPEQTFHPANRQFWEGEVFKTGHFADHPLEDIIEKIACQFTARHLRGRPRAPFWYPGWPLYVCDSRYNDRERVFVRIKNWASCVPEEVRKKPEWMRIYEFERTIVPRRVISPFAAASNVKGRKGGRLPGGIGDAVERAEGERIEGGGTGRKRARKTGGPSGTNASTPGPGPSRFAQSLVLPSHLQPNLANPSSYPQYSVQQRASSDTPAPRRVEDRTVVAAAGGASVLVNAFVEKLPAETARHFDRDPETNEVLWFSGPPNDIARTAPPRHSLDYLHFLAMKRKRQLQAANGGGDKGEDMEDIASSKRLRSQVRAPPLASDILAELWEASKRESNV</sequence>
<keyword evidence="4" id="KW-0156">Chromatin regulator</keyword>
<feature type="region of interest" description="Disordered" evidence="11">
    <location>
        <begin position="296"/>
        <end position="317"/>
    </location>
</feature>
<dbReference type="SUPFAM" id="SSF50978">
    <property type="entry name" value="WD40 repeat-like"/>
    <property type="match status" value="1"/>
</dbReference>
<feature type="region of interest" description="Disordered" evidence="11">
    <location>
        <begin position="1258"/>
        <end position="1351"/>
    </location>
</feature>
<feature type="compositionally biased region" description="Basic and acidic residues" evidence="11">
    <location>
        <begin position="1"/>
        <end position="14"/>
    </location>
</feature>
<dbReference type="GO" id="GO:0016586">
    <property type="term" value="C:RSC-type complex"/>
    <property type="evidence" value="ECO:0007669"/>
    <property type="project" value="InterPro"/>
</dbReference>
<evidence type="ECO:0000256" key="8">
    <source>
        <dbReference type="ARBA" id="ARBA00023242"/>
    </source>
</evidence>
<feature type="compositionally biased region" description="Polar residues" evidence="11">
    <location>
        <begin position="1323"/>
        <end position="1346"/>
    </location>
</feature>